<accession>A0ABW4Q2Y5</accession>
<dbReference type="Proteomes" id="UP001597280">
    <property type="component" value="Unassembled WGS sequence"/>
</dbReference>
<evidence type="ECO:0000256" key="1">
    <source>
        <dbReference type="SAM" id="MobiDB-lite"/>
    </source>
</evidence>
<feature type="region of interest" description="Disordered" evidence="1">
    <location>
        <begin position="1"/>
        <end position="30"/>
    </location>
</feature>
<dbReference type="EMBL" id="JBHUFL010000011">
    <property type="protein sequence ID" value="MFD1836685.1"/>
    <property type="molecule type" value="Genomic_DNA"/>
</dbReference>
<evidence type="ECO:0000313" key="2">
    <source>
        <dbReference type="EMBL" id="MFD1836685.1"/>
    </source>
</evidence>
<name>A0ABW4Q2Y5_9MICO</name>
<dbReference type="RefSeq" id="WP_343906446.1">
    <property type="nucleotide sequence ID" value="NZ_BAAAIS010000006.1"/>
</dbReference>
<proteinExistence type="predicted"/>
<evidence type="ECO:0000313" key="3">
    <source>
        <dbReference type="Proteomes" id="UP001597280"/>
    </source>
</evidence>
<gene>
    <name evidence="2" type="ORF">ACFSDA_16625</name>
</gene>
<reference evidence="3" key="1">
    <citation type="journal article" date="2019" name="Int. J. Syst. Evol. Microbiol.">
        <title>The Global Catalogue of Microorganisms (GCM) 10K type strain sequencing project: providing services to taxonomists for standard genome sequencing and annotation.</title>
        <authorList>
            <consortium name="The Broad Institute Genomics Platform"/>
            <consortium name="The Broad Institute Genome Sequencing Center for Infectious Disease"/>
            <person name="Wu L."/>
            <person name="Ma J."/>
        </authorList>
    </citation>
    <scope>NUCLEOTIDE SEQUENCE [LARGE SCALE GENOMIC DNA]</scope>
    <source>
        <strain evidence="3">JCM 11650</strain>
    </source>
</reference>
<sequence length="63" mass="7312">MEEVQVPTRITNDDPFHDPEAAKHRAERAPGEVLGDRLWSRDTEDLHLEIPARRSELPRERGL</sequence>
<feature type="compositionally biased region" description="Basic and acidic residues" evidence="1">
    <location>
        <begin position="11"/>
        <end position="30"/>
    </location>
</feature>
<organism evidence="2 3">
    <name type="scientific">Brachybacterium rhamnosum</name>
    <dbReference type="NCBI Taxonomy" id="173361"/>
    <lineage>
        <taxon>Bacteria</taxon>
        <taxon>Bacillati</taxon>
        <taxon>Actinomycetota</taxon>
        <taxon>Actinomycetes</taxon>
        <taxon>Micrococcales</taxon>
        <taxon>Dermabacteraceae</taxon>
        <taxon>Brachybacterium</taxon>
    </lineage>
</organism>
<keyword evidence="3" id="KW-1185">Reference proteome</keyword>
<comment type="caution">
    <text evidence="2">The sequence shown here is derived from an EMBL/GenBank/DDBJ whole genome shotgun (WGS) entry which is preliminary data.</text>
</comment>
<protein>
    <submittedName>
        <fullName evidence="2">Uncharacterized protein</fullName>
    </submittedName>
</protein>